<organism evidence="4 5">
    <name type="scientific">Penicillium crustosum</name>
    <name type="common">Blue mold fungus</name>
    <dbReference type="NCBI Taxonomy" id="36656"/>
    <lineage>
        <taxon>Eukaryota</taxon>
        <taxon>Fungi</taxon>
        <taxon>Dikarya</taxon>
        <taxon>Ascomycota</taxon>
        <taxon>Pezizomycotina</taxon>
        <taxon>Eurotiomycetes</taxon>
        <taxon>Eurotiomycetidae</taxon>
        <taxon>Eurotiales</taxon>
        <taxon>Aspergillaceae</taxon>
        <taxon>Penicillium</taxon>
    </lineage>
</organism>
<keyword evidence="1" id="KW-0560">Oxidoreductase</keyword>
<dbReference type="GO" id="GO:0016616">
    <property type="term" value="F:oxidoreductase activity, acting on the CH-OH group of donors, NAD or NADP as acceptor"/>
    <property type="evidence" value="ECO:0007669"/>
    <property type="project" value="TreeGrafter"/>
</dbReference>
<evidence type="ECO:0000259" key="3">
    <source>
        <dbReference type="Pfam" id="PF01370"/>
    </source>
</evidence>
<dbReference type="PANTHER" id="PTHR10366:SF564">
    <property type="entry name" value="STEROL-4-ALPHA-CARBOXYLATE 3-DEHYDROGENASE, DECARBOXYLATING"/>
    <property type="match status" value="1"/>
</dbReference>
<dbReference type="Gene3D" id="3.40.50.720">
    <property type="entry name" value="NAD(P)-binding Rossmann-like Domain"/>
    <property type="match status" value="1"/>
</dbReference>
<keyword evidence="5" id="KW-1185">Reference proteome</keyword>
<accession>A0A9P5GUS7</accession>
<dbReference type="InterPro" id="IPR036291">
    <property type="entry name" value="NAD(P)-bd_dom_sf"/>
</dbReference>
<dbReference type="EMBL" id="JAAOZQ010000015">
    <property type="protein sequence ID" value="KAF7527645.1"/>
    <property type="molecule type" value="Genomic_DNA"/>
</dbReference>
<gene>
    <name evidence="4" type="ORF">PCG10_002609</name>
</gene>
<protein>
    <recommendedName>
        <fullName evidence="3">NAD-dependent epimerase/dehydratase domain-containing protein</fullName>
    </recommendedName>
</protein>
<proteinExistence type="inferred from homology"/>
<evidence type="ECO:0000256" key="2">
    <source>
        <dbReference type="ARBA" id="ARBA00023445"/>
    </source>
</evidence>
<evidence type="ECO:0000313" key="5">
    <source>
        <dbReference type="Proteomes" id="UP000701341"/>
    </source>
</evidence>
<evidence type="ECO:0000256" key="1">
    <source>
        <dbReference type="ARBA" id="ARBA00023002"/>
    </source>
</evidence>
<comment type="similarity">
    <text evidence="2">Belongs to the NAD(P)-dependent epimerase/dehydratase family. Dihydroflavonol-4-reductase subfamily.</text>
</comment>
<dbReference type="Pfam" id="PF01370">
    <property type="entry name" value="Epimerase"/>
    <property type="match status" value="1"/>
</dbReference>
<dbReference type="InterPro" id="IPR050425">
    <property type="entry name" value="NAD(P)_dehydrat-like"/>
</dbReference>
<dbReference type="SUPFAM" id="SSF51735">
    <property type="entry name" value="NAD(P)-binding Rossmann-fold domains"/>
    <property type="match status" value="1"/>
</dbReference>
<comment type="caution">
    <text evidence="4">The sequence shown here is derived from an EMBL/GenBank/DDBJ whole genome shotgun (WGS) entry which is preliminary data.</text>
</comment>
<dbReference type="InterPro" id="IPR001509">
    <property type="entry name" value="Epimerase_deHydtase"/>
</dbReference>
<name>A0A9P5GUS7_PENCR</name>
<reference evidence="4" key="1">
    <citation type="submission" date="2020-02" db="EMBL/GenBank/DDBJ databases">
        <authorList>
            <person name="Lichtner F.J."/>
        </authorList>
    </citation>
    <scope>NUCLEOTIDE SEQUENCE</scope>
    <source>
        <strain evidence="4">G10</strain>
    </source>
</reference>
<feature type="domain" description="NAD-dependent epimerase/dehydratase" evidence="3">
    <location>
        <begin position="6"/>
        <end position="258"/>
    </location>
</feature>
<sequence>MAATKVILTGVNGYIGSHILEVLLAHGLSVRGIVRSEQTADRVRGDFPNAGDRLDFTIVPDITKPGAYDEALQSDPSIRYIIHTASPLNYSSGKSVADFVQPAVQGTREMLNATARHGKNIQRVVITGSFSAIGNPKDMQGNGKVYTSRDWNPVTAEEVNAENPRLAYWFSKTLAERAAWDFMKTASRGFDLVFLNPPMVHGPLRHSVESIDDLNVTTANIWNGFLNGTAETPLPAEWVHADIDVRDLAKAHYKAMFAESASNKRYLVTRGRICNQEISDLLYEALPEARHRIPRGQPGTSSLPKNAFDVDGSEAVKDLGLKFRPAKDTFRDLGRQLLDIEARSIS</sequence>
<dbReference type="AlphaFoldDB" id="A0A9P5GUS7"/>
<dbReference type="PANTHER" id="PTHR10366">
    <property type="entry name" value="NAD DEPENDENT EPIMERASE/DEHYDRATASE"/>
    <property type="match status" value="1"/>
</dbReference>
<evidence type="ECO:0000313" key="4">
    <source>
        <dbReference type="EMBL" id="KAF7527645.1"/>
    </source>
</evidence>
<dbReference type="Proteomes" id="UP000701341">
    <property type="component" value="Unassembled WGS sequence"/>
</dbReference>